<dbReference type="EMBL" id="HG934468">
    <property type="protein sequence ID" value="CDN30130.1"/>
    <property type="molecule type" value="Genomic_DNA"/>
</dbReference>
<proteinExistence type="inferred from homology"/>
<evidence type="ECO:0000256" key="2">
    <source>
        <dbReference type="ARBA" id="ARBA00002368"/>
    </source>
</evidence>
<comment type="similarity">
    <text evidence="3">Belongs to the metallo-dependent hydrolases superfamily. DHOase family. Class I DHOase subfamily.</text>
</comment>
<evidence type="ECO:0000313" key="8">
    <source>
        <dbReference type="Proteomes" id="UP000027616"/>
    </source>
</evidence>
<dbReference type="AlphaFoldDB" id="A0A060R5P5"/>
<name>A0A060R5P5_9BACT</name>
<comment type="function">
    <text evidence="2">Catalyzes the reversible cyclization of carbamoyl aspartate to dihydroorotate.</text>
</comment>
<dbReference type="PANTHER" id="PTHR43668">
    <property type="entry name" value="ALLANTOINASE"/>
    <property type="match status" value="1"/>
</dbReference>
<dbReference type="KEGG" id="rbc:BN938_0023"/>
<dbReference type="GO" id="GO:0004151">
    <property type="term" value="F:dihydroorotase activity"/>
    <property type="evidence" value="ECO:0007669"/>
    <property type="project" value="UniProtKB-EC"/>
</dbReference>
<organism evidence="7 8">
    <name type="scientific">Mucinivorans hirudinis</name>
    <dbReference type="NCBI Taxonomy" id="1433126"/>
    <lineage>
        <taxon>Bacteria</taxon>
        <taxon>Pseudomonadati</taxon>
        <taxon>Bacteroidota</taxon>
        <taxon>Bacteroidia</taxon>
        <taxon>Bacteroidales</taxon>
        <taxon>Rikenellaceae</taxon>
        <taxon>Mucinivorans</taxon>
    </lineage>
</organism>
<dbReference type="STRING" id="1433126.BN938_0023"/>
<dbReference type="InterPro" id="IPR011059">
    <property type="entry name" value="Metal-dep_hydrolase_composite"/>
</dbReference>
<dbReference type="GO" id="GO:0005737">
    <property type="term" value="C:cytoplasm"/>
    <property type="evidence" value="ECO:0007669"/>
    <property type="project" value="TreeGrafter"/>
</dbReference>
<dbReference type="OrthoDB" id="9765462at2"/>
<evidence type="ECO:0000259" key="6">
    <source>
        <dbReference type="Pfam" id="PF01979"/>
    </source>
</evidence>
<evidence type="ECO:0000256" key="4">
    <source>
        <dbReference type="ARBA" id="ARBA00022723"/>
    </source>
</evidence>
<dbReference type="InterPro" id="IPR002195">
    <property type="entry name" value="Dihydroorotase_CS"/>
</dbReference>
<dbReference type="PROSITE" id="PS00483">
    <property type="entry name" value="DIHYDROOROTASE_2"/>
    <property type="match status" value="1"/>
</dbReference>
<dbReference type="PATRIC" id="fig|1433126.3.peg.23"/>
<keyword evidence="5 7" id="KW-0378">Hydrolase</keyword>
<comment type="cofactor">
    <cofactor evidence="1">
        <name>Zn(2+)</name>
        <dbReference type="ChEBI" id="CHEBI:29105"/>
    </cofactor>
</comment>
<keyword evidence="8" id="KW-1185">Reference proteome</keyword>
<dbReference type="GO" id="GO:0004038">
    <property type="term" value="F:allantoinase activity"/>
    <property type="evidence" value="ECO:0007669"/>
    <property type="project" value="TreeGrafter"/>
</dbReference>
<dbReference type="Proteomes" id="UP000027616">
    <property type="component" value="Chromosome I"/>
</dbReference>
<dbReference type="Gene3D" id="3.20.20.140">
    <property type="entry name" value="Metal-dependent hydrolases"/>
    <property type="match status" value="1"/>
</dbReference>
<reference evidence="7 8" key="1">
    <citation type="journal article" date="2015" name="Genome Announc.">
        <title>Complete Genome Sequence of the Novel Leech Symbiont Mucinivorans hirudinis M3T.</title>
        <authorList>
            <person name="Nelson M.C."/>
            <person name="Bomar L."/>
            <person name="Graf J."/>
        </authorList>
    </citation>
    <scope>NUCLEOTIDE SEQUENCE [LARGE SCALE GENOMIC DNA]</scope>
    <source>
        <strain evidence="8">M3</strain>
    </source>
</reference>
<dbReference type="InterPro" id="IPR032466">
    <property type="entry name" value="Metal_Hydrolase"/>
</dbReference>
<feature type="domain" description="Amidohydrolase-related" evidence="6">
    <location>
        <begin position="50"/>
        <end position="415"/>
    </location>
</feature>
<gene>
    <name evidence="7" type="ORF">BN938_0023</name>
</gene>
<dbReference type="eggNOG" id="COG0044">
    <property type="taxonomic scope" value="Bacteria"/>
</dbReference>
<dbReference type="HOGENOM" id="CLU_015572_1_1_10"/>
<keyword evidence="4" id="KW-0479">Metal-binding</keyword>
<dbReference type="PANTHER" id="PTHR43668:SF4">
    <property type="entry name" value="ALLANTOINASE"/>
    <property type="match status" value="1"/>
</dbReference>
<dbReference type="GO" id="GO:0046872">
    <property type="term" value="F:metal ion binding"/>
    <property type="evidence" value="ECO:0007669"/>
    <property type="project" value="UniProtKB-KW"/>
</dbReference>
<dbReference type="NCBIfam" id="NF006688">
    <property type="entry name" value="PRK09236.1"/>
    <property type="match status" value="1"/>
</dbReference>
<dbReference type="SUPFAM" id="SSF51556">
    <property type="entry name" value="Metallo-dependent hydrolases"/>
    <property type="match status" value="1"/>
</dbReference>
<accession>A0A060R5P5</accession>
<dbReference type="GO" id="GO:0006145">
    <property type="term" value="P:purine nucleobase catabolic process"/>
    <property type="evidence" value="ECO:0007669"/>
    <property type="project" value="TreeGrafter"/>
</dbReference>
<dbReference type="InterPro" id="IPR006680">
    <property type="entry name" value="Amidohydro-rel"/>
</dbReference>
<dbReference type="EC" id="3.5.2.3" evidence="7"/>
<evidence type="ECO:0000313" key="7">
    <source>
        <dbReference type="EMBL" id="CDN30130.1"/>
    </source>
</evidence>
<dbReference type="InterPro" id="IPR050138">
    <property type="entry name" value="DHOase/Allantoinase_Hydrolase"/>
</dbReference>
<evidence type="ECO:0000256" key="3">
    <source>
        <dbReference type="ARBA" id="ARBA00010286"/>
    </source>
</evidence>
<dbReference type="SUPFAM" id="SSF51338">
    <property type="entry name" value="Composite domain of metallo-dependent hydrolases"/>
    <property type="match status" value="1"/>
</dbReference>
<dbReference type="Gene3D" id="2.30.40.10">
    <property type="entry name" value="Urease, subunit C, domain 1"/>
    <property type="match status" value="1"/>
</dbReference>
<evidence type="ECO:0000256" key="5">
    <source>
        <dbReference type="ARBA" id="ARBA00022801"/>
    </source>
</evidence>
<sequence>MLIIYNAQIINEGKRFKGYVVVEGSWIIAVGEGMPAQIDFADFIDAQGGYLIPGVIDDQVHFREPGLTHKGDIATESRAAVAGGVTSFMDMPNVNPASTTLSLLEERYDRAAECSAANYSFYLGASNDNIAEIERIDPSRICGVKLFMGSSTGNMLVDKEDTLGVIFSNSPVLVAVHSEDEETIKANIAKYGESATIDLHPVIRSAEACYKSTARAVELATKYNTKLHVLHLSTARELSLFERKPLIEKRITNEVCVHHLWFASEDYAAKGNLIKWNPAIKTEEDKSALREGVMNGLVDIVATDHAPHTLDEKSKPYTQAPSGAPFVQHSLAVMLEMFEAEKVVEMMCHRPAELFQIDRRGFIREGYYADLVIVEPDDEWIVSKENILYKCGWSPIEGQKLRARVTYTFVNGEMVYCNGVFDDSVRGKRLLFNR</sequence>
<dbReference type="Pfam" id="PF01979">
    <property type="entry name" value="Amidohydro_1"/>
    <property type="match status" value="1"/>
</dbReference>
<protein>
    <submittedName>
        <fullName evidence="7">Dihydroorotase</fullName>
        <ecNumber evidence="7">3.5.2.3</ecNumber>
    </submittedName>
</protein>
<dbReference type="CDD" id="cd01318">
    <property type="entry name" value="DHOase_IIb"/>
    <property type="match status" value="1"/>
</dbReference>
<evidence type="ECO:0000256" key="1">
    <source>
        <dbReference type="ARBA" id="ARBA00001947"/>
    </source>
</evidence>